<dbReference type="Gene3D" id="3.20.20.70">
    <property type="entry name" value="Aldolase class I"/>
    <property type="match status" value="1"/>
</dbReference>
<dbReference type="InterPro" id="IPR051799">
    <property type="entry name" value="NADH_flavin_oxidoreductase"/>
</dbReference>
<feature type="domain" description="NADH:flavin oxidoreductase/NADH oxidase N-terminal" evidence="3">
    <location>
        <begin position="8"/>
        <end position="254"/>
    </location>
</feature>
<evidence type="ECO:0000256" key="2">
    <source>
        <dbReference type="ARBA" id="ARBA00023002"/>
    </source>
</evidence>
<dbReference type="RefSeq" id="WP_169118469.1">
    <property type="nucleotide sequence ID" value="NZ_WTVG02000039.1"/>
</dbReference>
<dbReference type="PANTHER" id="PTHR43656">
    <property type="entry name" value="BINDING OXIDOREDUCTASE, PUTATIVE (AFU_ORTHOLOGUE AFUA_2G08260)-RELATED"/>
    <property type="match status" value="1"/>
</dbReference>
<evidence type="ECO:0000259" key="3">
    <source>
        <dbReference type="Pfam" id="PF00724"/>
    </source>
</evidence>
<accession>A0ABX1PL44</accession>
<proteinExistence type="predicted"/>
<organism evidence="4 5">
    <name type="scientific">Aromatoleum anaerobium</name>
    <dbReference type="NCBI Taxonomy" id="182180"/>
    <lineage>
        <taxon>Bacteria</taxon>
        <taxon>Pseudomonadati</taxon>
        <taxon>Pseudomonadota</taxon>
        <taxon>Betaproteobacteria</taxon>
        <taxon>Rhodocyclales</taxon>
        <taxon>Rhodocyclaceae</taxon>
        <taxon>Aromatoleum</taxon>
    </lineage>
</organism>
<keyword evidence="5" id="KW-1185">Reference proteome</keyword>
<dbReference type="Pfam" id="PF00724">
    <property type="entry name" value="Oxidored_FMN"/>
    <property type="match status" value="1"/>
</dbReference>
<evidence type="ECO:0000313" key="5">
    <source>
        <dbReference type="Proteomes" id="UP000615989"/>
    </source>
</evidence>
<dbReference type="CDD" id="cd02803">
    <property type="entry name" value="OYE_like_FMN_family"/>
    <property type="match status" value="1"/>
</dbReference>
<keyword evidence="1" id="KW-0285">Flavoprotein</keyword>
<dbReference type="SUPFAM" id="SSF51395">
    <property type="entry name" value="FMN-linked oxidoreductases"/>
    <property type="match status" value="1"/>
</dbReference>
<reference evidence="4" key="1">
    <citation type="submission" date="2019-12" db="EMBL/GenBank/DDBJ databases">
        <title>Comparative genomics gives insights into the taxonomy of the Azoarcus-Aromatoleum group and reveals separate origins of nif in the plant-associated Azoarcus and non-plant-associated Aromatoleum sub-groups.</title>
        <authorList>
            <person name="Lafos M."/>
            <person name="Maluk M."/>
            <person name="Batista M."/>
            <person name="Junghare M."/>
            <person name="Carmona M."/>
            <person name="Faoro H."/>
            <person name="Cruz L.M."/>
            <person name="Battistoni F."/>
            <person name="De Souza E."/>
            <person name="Pedrosa F."/>
            <person name="Chen W.-M."/>
            <person name="Poole P.S."/>
            <person name="Dixon R.A."/>
            <person name="James E.K."/>
        </authorList>
    </citation>
    <scope>NUCLEOTIDE SEQUENCE</scope>
    <source>
        <strain evidence="4">LuFRes1</strain>
    </source>
</reference>
<evidence type="ECO:0000313" key="4">
    <source>
        <dbReference type="EMBL" id="NMG25101.1"/>
    </source>
</evidence>
<evidence type="ECO:0000256" key="1">
    <source>
        <dbReference type="ARBA" id="ARBA00022630"/>
    </source>
</evidence>
<comment type="caution">
    <text evidence="4">The sequence shown here is derived from an EMBL/GenBank/DDBJ whole genome shotgun (WGS) entry which is preliminary data.</text>
</comment>
<gene>
    <name evidence="4" type="ORF">GO606_10255</name>
</gene>
<protein>
    <submittedName>
        <fullName evidence="4">NADH:flavin oxidoreductase</fullName>
    </submittedName>
</protein>
<dbReference type="PANTHER" id="PTHR43656:SF2">
    <property type="entry name" value="BINDING OXIDOREDUCTASE, PUTATIVE (AFU_ORTHOLOGUE AFUA_2G08260)-RELATED"/>
    <property type="match status" value="1"/>
</dbReference>
<dbReference type="EMBL" id="WTVG01000025">
    <property type="protein sequence ID" value="NMG25101.1"/>
    <property type="molecule type" value="Genomic_DNA"/>
</dbReference>
<dbReference type="InterPro" id="IPR013785">
    <property type="entry name" value="Aldolase_TIM"/>
</dbReference>
<name>A0ABX1PL44_9RHOO</name>
<dbReference type="InterPro" id="IPR001155">
    <property type="entry name" value="OxRdtase_FMN_N"/>
</dbReference>
<dbReference type="Proteomes" id="UP000615989">
    <property type="component" value="Unassembled WGS sequence"/>
</dbReference>
<keyword evidence="2" id="KW-0560">Oxidoreductase</keyword>
<sequence length="408" mass="43522">MIVAASPFDPLTLGPLRLRNRFIRSGANEGMVVDGAPSKALVKHHRDMAAGGIGMTIVAYGAVSEVGRTLPNQVWLRPQILPDLKALADAVHAEGAAVCYQITHGGSFVTSVKVDGPTMSASSGFNKAGMLRGNVFQRAMTAADMELVTQQFVDAARLCRQAGFDAVELHMGHGYLLNQFISPLSNRRRDAFGGSAENRVRFPAALLARVKAAVGKDMAVLAKINVADGVKGGATVEDAIVTARALQAAGADLLVLSGGRNVESGWFMFGSNHNLDEMKKVLAGSWVTNLMLKLSQLNAPKVTFREMYFLEYSRRIRAAVTVPLGYLGGAKSLANAEAAVREGFEAVVMARALIHDPALVNKFRDGSATQSGCTSCNRCVPYIYHPAGTWCVMNPPNDPQPNKVRAAG</sequence>